<dbReference type="Gene3D" id="3.90.1150.10">
    <property type="entry name" value="Aspartate Aminotransferase, domain 1"/>
    <property type="match status" value="2"/>
</dbReference>
<dbReference type="InterPro" id="IPR015424">
    <property type="entry name" value="PyrdxlP-dep_Trfase"/>
</dbReference>
<evidence type="ECO:0000256" key="2">
    <source>
        <dbReference type="ARBA" id="ARBA00009721"/>
    </source>
</evidence>
<dbReference type="InterPro" id="IPR001597">
    <property type="entry name" value="ArAA_b-elim_lyase/Thr_aldolase"/>
</dbReference>
<dbReference type="PANTHER" id="PTHR32325">
    <property type="entry name" value="BETA-ELIMINATING LYASE-LIKE PROTEIN-RELATED"/>
    <property type="match status" value="1"/>
</dbReference>
<dbReference type="EMBL" id="KX377700">
    <property type="protein sequence ID" value="AQQ13383.1"/>
    <property type="molecule type" value="mRNA"/>
</dbReference>
<feature type="domain" description="Aromatic amino acid beta-eliminating lyase/threonine aldolase" evidence="4">
    <location>
        <begin position="54"/>
        <end position="413"/>
    </location>
</feature>
<reference evidence="5" key="1">
    <citation type="journal article" date="2016" name="Environ. Microbiol.">
        <title>Lateral gene transfer of p-cresol- and indole-producing enzymes from environmental bacteria to Mastigamoeba balamuthi.</title>
        <authorList>
            <person name="Nyvltova E."/>
            <person name="Sut'ak R."/>
            <person name="Zarsky V."/>
            <person name="Harant K."/>
            <person name="Hrdy I."/>
            <person name="Tachezy J."/>
        </authorList>
    </citation>
    <scope>NUCLEOTIDE SEQUENCE</scope>
</reference>
<name>A0A1S5WM52_MASBA</name>
<dbReference type="VEuPathDB" id="AmoebaDB:MBAL_000666"/>
<dbReference type="GO" id="GO:0009034">
    <property type="term" value="F:tryptophanase activity"/>
    <property type="evidence" value="ECO:0007669"/>
    <property type="project" value="UniProtKB-EC"/>
</dbReference>
<comment type="cofactor">
    <cofactor evidence="1">
        <name>pyridoxal 5'-phosphate</name>
        <dbReference type="ChEBI" id="CHEBI:597326"/>
    </cofactor>
</comment>
<evidence type="ECO:0000256" key="1">
    <source>
        <dbReference type="ARBA" id="ARBA00001933"/>
    </source>
</evidence>
<evidence type="ECO:0000313" key="5">
    <source>
        <dbReference type="EMBL" id="AQQ13383.1"/>
    </source>
</evidence>
<dbReference type="PANTHER" id="PTHR32325:SF4">
    <property type="entry name" value="TRYPTOPHANASE"/>
    <property type="match status" value="1"/>
</dbReference>
<dbReference type="SUPFAM" id="SSF53383">
    <property type="entry name" value="PLP-dependent transferases"/>
    <property type="match status" value="1"/>
</dbReference>
<dbReference type="Pfam" id="PF01212">
    <property type="entry name" value="Beta_elim_lyase"/>
    <property type="match status" value="1"/>
</dbReference>
<keyword evidence="5" id="KW-0456">Lyase</keyword>
<dbReference type="AlphaFoldDB" id="A0A1S5WM52"/>
<comment type="similarity">
    <text evidence="2">Belongs to the beta-eliminating lyase family.</text>
</comment>
<sequence length="532" mass="58830">MAHQLSVPAPSQWSYIVRTTRVATPADREAALEACDYNLFAYPASLLIADFLSAGGCSAASDVQWAALMRGDEAYGRNHGYFALLDAVRDVFERGVELPGGLCRRLIVNEPNPTWRPDEAALSDPPCGGFANGGHHQLVRPNFFITPQQRCAEFLLFNGLRKVVDPERQYYIPSNGFFDTTEAHARDCRFVPVNMVDQSRPNVPMSQVRTHNNFKGDIDLAKLKAFIAEKGAESILFVMLTLTNSREAGHPVSMRNIVETAELAHSHNIPVVFDAARFALNAWAIHTYEDQYKAMSIAQIVKEMFAHCDAFVVGCKNSSNAGGFLSFRDQGVFHKRFSTKTRDVGIVIKEMQILSYGNDSYGGLSGRDIMAMAVGISQLTDAVRLERHVNQTLTFAERLVAAGVPGVMTSGSAVYVDVDEFFGARSAPEDYRGMGLVSELIRLYGVRIAEIGPFTFPKGGELGHSPNYVRISVPFGTYSDEHILYAVAAIAELHRNKERLPKMKIVFGERLNLRHFQAGLKPIYPAEGKLVD</sequence>
<proteinExistence type="evidence at transcript level"/>
<keyword evidence="3" id="KW-0663">Pyridoxal phosphate</keyword>
<dbReference type="InterPro" id="IPR015421">
    <property type="entry name" value="PyrdxlP-dep_Trfase_major"/>
</dbReference>
<organism evidence="5">
    <name type="scientific">Mastigamoeba balamuthi</name>
    <name type="common">Phreatamoeba balamuthi</name>
    <dbReference type="NCBI Taxonomy" id="108607"/>
    <lineage>
        <taxon>Eukaryota</taxon>
        <taxon>Amoebozoa</taxon>
        <taxon>Evosea</taxon>
        <taxon>Archamoebae</taxon>
        <taxon>Mastigamoebida</taxon>
        <taxon>Mastigamoebidae</taxon>
        <taxon>Mastigamoeba</taxon>
    </lineage>
</organism>
<dbReference type="NCBIfam" id="NF009709">
    <property type="entry name" value="PRK13238.1"/>
    <property type="match status" value="1"/>
</dbReference>
<dbReference type="EC" id="4.1.99.1" evidence="5"/>
<protein>
    <submittedName>
        <fullName evidence="5">Tryptophanase 1</fullName>
        <ecNumber evidence="5">4.1.99.1</ecNumber>
    </submittedName>
</protein>
<accession>A0A1S5WM52</accession>
<dbReference type="InterPro" id="IPR015422">
    <property type="entry name" value="PyrdxlP-dep_Trfase_small"/>
</dbReference>
<evidence type="ECO:0000256" key="3">
    <source>
        <dbReference type="ARBA" id="ARBA00022898"/>
    </source>
</evidence>
<dbReference type="Gene3D" id="3.40.640.10">
    <property type="entry name" value="Type I PLP-dependent aspartate aminotransferase-like (Major domain)"/>
    <property type="match status" value="1"/>
</dbReference>
<evidence type="ECO:0000259" key="4">
    <source>
        <dbReference type="Pfam" id="PF01212"/>
    </source>
</evidence>